<feature type="compositionally biased region" description="Polar residues" evidence="1">
    <location>
        <begin position="144"/>
        <end position="155"/>
    </location>
</feature>
<dbReference type="AlphaFoldDB" id="A0A9P0EZ16"/>
<proteinExistence type="predicted"/>
<evidence type="ECO:0008006" key="4">
    <source>
        <dbReference type="Google" id="ProtNLM"/>
    </source>
</evidence>
<organism evidence="2 3">
    <name type="scientific">Bemisia tabaci</name>
    <name type="common">Sweetpotato whitefly</name>
    <name type="synonym">Aleurodes tabaci</name>
    <dbReference type="NCBI Taxonomy" id="7038"/>
    <lineage>
        <taxon>Eukaryota</taxon>
        <taxon>Metazoa</taxon>
        <taxon>Ecdysozoa</taxon>
        <taxon>Arthropoda</taxon>
        <taxon>Hexapoda</taxon>
        <taxon>Insecta</taxon>
        <taxon>Pterygota</taxon>
        <taxon>Neoptera</taxon>
        <taxon>Paraneoptera</taxon>
        <taxon>Hemiptera</taxon>
        <taxon>Sternorrhyncha</taxon>
        <taxon>Aleyrodoidea</taxon>
        <taxon>Aleyrodidae</taxon>
        <taxon>Aleyrodinae</taxon>
        <taxon>Bemisia</taxon>
    </lineage>
</organism>
<reference evidence="2" key="1">
    <citation type="submission" date="2021-12" db="EMBL/GenBank/DDBJ databases">
        <authorList>
            <person name="King R."/>
        </authorList>
    </citation>
    <scope>NUCLEOTIDE SEQUENCE</scope>
</reference>
<evidence type="ECO:0000313" key="2">
    <source>
        <dbReference type="EMBL" id="CAH0381368.1"/>
    </source>
</evidence>
<feature type="compositionally biased region" description="Low complexity" evidence="1">
    <location>
        <begin position="118"/>
        <end position="137"/>
    </location>
</feature>
<feature type="region of interest" description="Disordered" evidence="1">
    <location>
        <begin position="83"/>
        <end position="168"/>
    </location>
</feature>
<evidence type="ECO:0000313" key="3">
    <source>
        <dbReference type="Proteomes" id="UP001152759"/>
    </source>
</evidence>
<name>A0A9P0EZ16_BEMTA</name>
<dbReference type="EMBL" id="OU963862">
    <property type="protein sequence ID" value="CAH0381368.1"/>
    <property type="molecule type" value="Genomic_DNA"/>
</dbReference>
<sequence>MQCHRCQLYGHLQSVCTAREPTCKWCAGSHNSGQCSTKTNKNLWVCAGCRKHRMPGPRHASGDTNLCAYHKLRRNDLERSINYGQKTHVPQPKTRGEVANAEPRTPQATRHLNWGSAPPVTTISSSNTPSSSAHWSSLVPDRLSQPNTSDNNNGSGFLADGITPRTTS</sequence>
<keyword evidence="3" id="KW-1185">Reference proteome</keyword>
<protein>
    <recommendedName>
        <fullName evidence="4">Nucleic-acid-binding protein from transposon X-element</fullName>
    </recommendedName>
</protein>
<evidence type="ECO:0000256" key="1">
    <source>
        <dbReference type="SAM" id="MobiDB-lite"/>
    </source>
</evidence>
<gene>
    <name evidence="2" type="ORF">BEMITA_LOCUS1031</name>
</gene>
<accession>A0A9P0EZ16</accession>
<dbReference type="Proteomes" id="UP001152759">
    <property type="component" value="Chromosome 1"/>
</dbReference>